<dbReference type="AlphaFoldDB" id="A0AAD5QCV9"/>
<proteinExistence type="predicted"/>
<evidence type="ECO:0008006" key="3">
    <source>
        <dbReference type="Google" id="ProtNLM"/>
    </source>
</evidence>
<evidence type="ECO:0000313" key="1">
    <source>
        <dbReference type="EMBL" id="KAJ0405373.1"/>
    </source>
</evidence>
<accession>A0AAD5QCV9</accession>
<evidence type="ECO:0000313" key="2">
    <source>
        <dbReference type="Proteomes" id="UP001209570"/>
    </source>
</evidence>
<dbReference type="EMBL" id="JAKCXM010000046">
    <property type="protein sequence ID" value="KAJ0405373.1"/>
    <property type="molecule type" value="Genomic_DNA"/>
</dbReference>
<reference evidence="1" key="1">
    <citation type="submission" date="2021-12" db="EMBL/GenBank/DDBJ databases">
        <title>Prjna785345.</title>
        <authorList>
            <person name="Rujirawat T."/>
            <person name="Krajaejun T."/>
        </authorList>
    </citation>
    <scope>NUCLEOTIDE SEQUENCE</scope>
    <source>
        <strain evidence="1">Pi057C3</strain>
    </source>
</reference>
<sequence>MASSSSSLLPMWRSPTACADASSWETETSVSETSTRTLSRVEQCLNFLAQVQRLEVRETTRRRLDDADVVLDVFLEPRAAAEPRSSAAPTFQVRKTLRDFDLLREQIRSFGHAADSDRRHVVSRRKQARRRFQTMPCQLCERLSFAHHWPSRLERVFQSTTKTHELLQATVSDLLQAVREAGDGTWRPCDLQRHLPRLLADFLVPELMMET</sequence>
<organism evidence="1 2">
    <name type="scientific">Pythium insidiosum</name>
    <name type="common">Pythiosis disease agent</name>
    <dbReference type="NCBI Taxonomy" id="114742"/>
    <lineage>
        <taxon>Eukaryota</taxon>
        <taxon>Sar</taxon>
        <taxon>Stramenopiles</taxon>
        <taxon>Oomycota</taxon>
        <taxon>Peronosporomycetes</taxon>
        <taxon>Pythiales</taxon>
        <taxon>Pythiaceae</taxon>
        <taxon>Pythium</taxon>
    </lineage>
</organism>
<comment type="caution">
    <text evidence="1">The sequence shown here is derived from an EMBL/GenBank/DDBJ whole genome shotgun (WGS) entry which is preliminary data.</text>
</comment>
<gene>
    <name evidence="1" type="ORF">P43SY_000252</name>
</gene>
<name>A0AAD5QCV9_PYTIN</name>
<protein>
    <recommendedName>
        <fullName evidence="3">PX domain-containing protein</fullName>
    </recommendedName>
</protein>
<dbReference type="Proteomes" id="UP001209570">
    <property type="component" value="Unassembled WGS sequence"/>
</dbReference>
<keyword evidence="2" id="KW-1185">Reference proteome</keyword>